<sequence>MGINNQFFLLAILMLHGGVFVDPVDGIFERVVRNIRPPERLHRRQTAQRRQMRKDQLRRRHFHGIAIFTRQPFEKRYIGFGILRDPINRQRRNLARQR</sequence>
<name>A0A655E676_SALET</name>
<evidence type="ECO:0000313" key="1">
    <source>
        <dbReference type="EMBL" id="CNV05511.1"/>
    </source>
</evidence>
<accession>A0A655E676</accession>
<proteinExistence type="predicted"/>
<reference evidence="1 2" key="1">
    <citation type="submission" date="2015-03" db="EMBL/GenBank/DDBJ databases">
        <authorList>
            <consortium name="Pathogen Informatics"/>
        </authorList>
    </citation>
    <scope>NUCLEOTIDE SEQUENCE [LARGE SCALE GENOMIC DNA]</scope>
    <source>
        <strain evidence="1 2">A1104</strain>
    </source>
</reference>
<dbReference type="AlphaFoldDB" id="A0A655E676"/>
<gene>
    <name evidence="1" type="ORF">ERS008198_04221</name>
</gene>
<dbReference type="Proteomes" id="UP000041314">
    <property type="component" value="Unassembled WGS sequence"/>
</dbReference>
<evidence type="ECO:0000313" key="2">
    <source>
        <dbReference type="Proteomes" id="UP000041314"/>
    </source>
</evidence>
<dbReference type="EMBL" id="CQPA01000052">
    <property type="protein sequence ID" value="CNV05511.1"/>
    <property type="molecule type" value="Genomic_DNA"/>
</dbReference>
<protein>
    <submittedName>
        <fullName evidence="1">Uncharacterized protein</fullName>
    </submittedName>
</protein>
<organism evidence="1 2">
    <name type="scientific">Salmonella enterica subsp. enterica serovar Bovismorbificans</name>
    <dbReference type="NCBI Taxonomy" id="58097"/>
    <lineage>
        <taxon>Bacteria</taxon>
        <taxon>Pseudomonadati</taxon>
        <taxon>Pseudomonadota</taxon>
        <taxon>Gammaproteobacteria</taxon>
        <taxon>Enterobacterales</taxon>
        <taxon>Enterobacteriaceae</taxon>
        <taxon>Salmonella</taxon>
    </lineage>
</organism>